<protein>
    <submittedName>
        <fullName evidence="2">PilZ domain-containing protein</fullName>
    </submittedName>
</protein>
<proteinExistence type="predicted"/>
<evidence type="ECO:0000313" key="2">
    <source>
        <dbReference type="EMBL" id="PSR30149.1"/>
    </source>
</evidence>
<reference evidence="2 3" key="1">
    <citation type="journal article" date="2014" name="BMC Genomics">
        <title>Comparison of environmental and isolate Sulfobacillus genomes reveals diverse carbon, sulfur, nitrogen, and hydrogen metabolisms.</title>
        <authorList>
            <person name="Justice N.B."/>
            <person name="Norman A."/>
            <person name="Brown C.T."/>
            <person name="Singh A."/>
            <person name="Thomas B.C."/>
            <person name="Banfield J.F."/>
        </authorList>
    </citation>
    <scope>NUCLEOTIDE SEQUENCE [LARGE SCALE GENOMIC DNA]</scope>
    <source>
        <strain evidence="2">AMDSBA1</strain>
    </source>
</reference>
<gene>
    <name evidence="2" type="ORF">C7B43_07495</name>
</gene>
<feature type="domain" description="PilZ" evidence="1">
    <location>
        <begin position="113"/>
        <end position="218"/>
    </location>
</feature>
<sequence>MKNCWRWESPGRYCWGRPPYFVSLLESHQPVYLVVRPGKIVGTRVIRRVRQEVYLDALKDHDLELTPLPGTTVAIRWPYDDLLYEQQGVITEVIDPVPIIVVKLTGNPRVLEQRGSLRVKVQVPLEYALVRPDSEILMTTTLDLSATGLRFPSAVELWAGLHLKLRLRVATQEVIVLGKVTRVSSRPREIRGKKTWETAVSFLSIKPNDSRLIEQFVRRHHHRQQLRQD</sequence>
<dbReference type="Gene3D" id="2.40.10.220">
    <property type="entry name" value="predicted glycosyltransferase like domains"/>
    <property type="match status" value="1"/>
</dbReference>
<organism evidence="2 3">
    <name type="scientific">Sulfobacillus benefaciens</name>
    <dbReference type="NCBI Taxonomy" id="453960"/>
    <lineage>
        <taxon>Bacteria</taxon>
        <taxon>Bacillati</taxon>
        <taxon>Bacillota</taxon>
        <taxon>Clostridia</taxon>
        <taxon>Eubacteriales</taxon>
        <taxon>Clostridiales Family XVII. Incertae Sedis</taxon>
        <taxon>Sulfobacillus</taxon>
    </lineage>
</organism>
<dbReference type="GO" id="GO:0035438">
    <property type="term" value="F:cyclic-di-GMP binding"/>
    <property type="evidence" value="ECO:0007669"/>
    <property type="project" value="InterPro"/>
</dbReference>
<evidence type="ECO:0000259" key="1">
    <source>
        <dbReference type="Pfam" id="PF07238"/>
    </source>
</evidence>
<dbReference type="Proteomes" id="UP000242699">
    <property type="component" value="Unassembled WGS sequence"/>
</dbReference>
<dbReference type="AlphaFoldDB" id="A0A2T2X6N9"/>
<name>A0A2T2X6N9_9FIRM</name>
<accession>A0A2T2X6N9</accession>
<dbReference type="InterPro" id="IPR009875">
    <property type="entry name" value="PilZ_domain"/>
</dbReference>
<dbReference type="Pfam" id="PF07238">
    <property type="entry name" value="PilZ"/>
    <property type="match status" value="1"/>
</dbReference>
<evidence type="ECO:0000313" key="3">
    <source>
        <dbReference type="Proteomes" id="UP000242699"/>
    </source>
</evidence>
<dbReference type="EMBL" id="PXYT01000013">
    <property type="protein sequence ID" value="PSR30149.1"/>
    <property type="molecule type" value="Genomic_DNA"/>
</dbReference>
<comment type="caution">
    <text evidence="2">The sequence shown here is derived from an EMBL/GenBank/DDBJ whole genome shotgun (WGS) entry which is preliminary data.</text>
</comment>